<dbReference type="Proteomes" id="UP000233778">
    <property type="component" value="Chromosome"/>
</dbReference>
<dbReference type="PANTHER" id="PTHR43767:SF10">
    <property type="entry name" value="SURFACTIN SYNTHASE SUBUNIT 1"/>
    <property type="match status" value="1"/>
</dbReference>
<dbReference type="Gene3D" id="3.30.300.30">
    <property type="match status" value="1"/>
</dbReference>
<accession>A0A2I5TDC5</accession>
<dbReference type="Proteomes" id="UP000017700">
    <property type="component" value="Chromosome"/>
</dbReference>
<reference evidence="4" key="2">
    <citation type="submission" date="2013-09" db="EMBL/GenBank/DDBJ databases">
        <authorList>
            <person name="Wang G."/>
            <person name="Yang Y."/>
            <person name="Su Y."/>
        </authorList>
    </citation>
    <scope>NUCLEOTIDE SEQUENCE</scope>
    <source>
        <strain evidence="4">ATCC 39006</strain>
    </source>
</reference>
<dbReference type="OrthoDB" id="9766486at2"/>
<dbReference type="GO" id="GO:0016877">
    <property type="term" value="F:ligase activity, forming carbon-sulfur bonds"/>
    <property type="evidence" value="ECO:0007669"/>
    <property type="project" value="UniProtKB-ARBA"/>
</dbReference>
<evidence type="ECO:0000313" key="3">
    <source>
        <dbReference type="EMBL" id="AUH02566.1"/>
    </source>
</evidence>
<dbReference type="PRINTS" id="PR00154">
    <property type="entry name" value="AMPBINDING"/>
</dbReference>
<dbReference type="KEGG" id="serq:CWC46_16215"/>
<evidence type="ECO:0000313" key="6">
    <source>
        <dbReference type="Proteomes" id="UP000233778"/>
    </source>
</evidence>
<dbReference type="InterPro" id="IPR045851">
    <property type="entry name" value="AMP-bd_C_sf"/>
</dbReference>
<organism evidence="4 5">
    <name type="scientific">Serratia sp. (strain ATCC 39006)</name>
    <name type="common">Prodigiosinella confusarubida</name>
    <dbReference type="NCBI Taxonomy" id="104623"/>
    <lineage>
        <taxon>Bacteria</taxon>
        <taxon>Pseudomonadati</taxon>
        <taxon>Pseudomonadota</taxon>
        <taxon>Gammaproteobacteria</taxon>
        <taxon>Enterobacterales</taxon>
        <taxon>Pectobacteriaceae</taxon>
        <taxon>Prodigiosinella</taxon>
    </lineage>
</organism>
<dbReference type="STRING" id="104623.Ser39006_02240"/>
<protein>
    <submittedName>
        <fullName evidence="4">Long-chain fatty acid--CoA ligase</fullName>
    </submittedName>
</protein>
<keyword evidence="5" id="KW-1185">Reference proteome</keyword>
<dbReference type="InterPro" id="IPR042099">
    <property type="entry name" value="ANL_N_sf"/>
</dbReference>
<dbReference type="InterPro" id="IPR050237">
    <property type="entry name" value="ATP-dep_AMP-bd_enzyme"/>
</dbReference>
<keyword evidence="4" id="KW-0436">Ligase</keyword>
<dbReference type="KEGG" id="sera:Ser39006_016215"/>
<dbReference type="EMBL" id="CP025084">
    <property type="protein sequence ID" value="AUH06881.1"/>
    <property type="molecule type" value="Genomic_DNA"/>
</dbReference>
<evidence type="ECO:0000259" key="2">
    <source>
        <dbReference type="Pfam" id="PF13193"/>
    </source>
</evidence>
<proteinExistence type="predicted"/>
<dbReference type="Pfam" id="PF13193">
    <property type="entry name" value="AMP-binding_C"/>
    <property type="match status" value="1"/>
</dbReference>
<dbReference type="PANTHER" id="PTHR43767">
    <property type="entry name" value="LONG-CHAIN-FATTY-ACID--COA LIGASE"/>
    <property type="match status" value="1"/>
</dbReference>
<dbReference type="InterPro" id="IPR000873">
    <property type="entry name" value="AMP-dep_synth/lig_dom"/>
</dbReference>
<dbReference type="InterPro" id="IPR020459">
    <property type="entry name" value="AMP-binding"/>
</dbReference>
<dbReference type="InterPro" id="IPR020845">
    <property type="entry name" value="AMP-binding_CS"/>
</dbReference>
<reference evidence="4" key="4">
    <citation type="submission" date="2017-11" db="EMBL/GenBank/DDBJ databases">
        <title>Complete genome sequence of Serratia sp. ATCC 39006.</title>
        <authorList>
            <person name="Hampton H.G."/>
            <person name="Jackson S.A."/>
            <person name="Jauregui R."/>
            <person name="Poulter G.T.M."/>
            <person name="Salmond G.P.C."/>
            <person name="Fineran P.C."/>
        </authorList>
    </citation>
    <scope>NUCLEOTIDE SEQUENCE</scope>
    <source>
        <strain evidence="4">ATCC 39006</strain>
    </source>
</reference>
<evidence type="ECO:0000313" key="4">
    <source>
        <dbReference type="EMBL" id="AUH06881.1"/>
    </source>
</evidence>
<reference evidence="4 5" key="1">
    <citation type="journal article" date="2013" name="Genome Announc.">
        <title>Draft genome sequence of Serratia sp. strain ATCC 39006, a model bacterium for analysis of the biosynthesis and regulation of prodigiosin, a carbapenem, and gas vesicles.</title>
        <authorList>
            <person name="Fineran P.C."/>
            <person name="Iglesias Cans M.C."/>
            <person name="Ramsay J.P."/>
            <person name="Wilf N.M."/>
            <person name="Cossyleon D."/>
            <person name="McNeil M.B."/>
            <person name="Williamson N.R."/>
            <person name="Monson R.E."/>
            <person name="Becher S.A."/>
            <person name="Stanton J.A."/>
            <person name="Brugger K."/>
            <person name="Brown S.D."/>
            <person name="Salmond G.P."/>
        </authorList>
    </citation>
    <scope>NUCLEOTIDE SEQUENCE [LARGE SCALE GENOMIC DNA]</scope>
    <source>
        <strain evidence="4">ATCC 39006</strain>
        <strain evidence="5">ATCC 39006 / SC 11482</strain>
    </source>
</reference>
<evidence type="ECO:0000313" key="5">
    <source>
        <dbReference type="Proteomes" id="UP000017700"/>
    </source>
</evidence>
<gene>
    <name evidence="3" type="ORF">CWC46_16215</name>
    <name evidence="4" type="ORF">Ser39006_016215</name>
</gene>
<dbReference type="SUPFAM" id="SSF56801">
    <property type="entry name" value="Acetyl-CoA synthetase-like"/>
    <property type="match status" value="1"/>
</dbReference>
<dbReference type="Pfam" id="PF00501">
    <property type="entry name" value="AMP-binding"/>
    <property type="match status" value="1"/>
</dbReference>
<reference evidence="3 6" key="3">
    <citation type="submission" date="2017-11" db="EMBL/GenBank/DDBJ databases">
        <title>Complete genome sequence of Serratia sp. ATCC 39006 LacA.</title>
        <authorList>
            <person name="Hampton H.G."/>
            <person name="Jackson S.A."/>
            <person name="Jauregui R."/>
            <person name="Poulter G.T.M."/>
            <person name="Salmond G.P.C."/>
            <person name="Fineran P.C."/>
        </authorList>
    </citation>
    <scope>NUCLEOTIDE SEQUENCE [LARGE SCALE GENOMIC DNA]</scope>
    <source>
        <strain evidence="3 6">ATCC 39006</strain>
    </source>
</reference>
<feature type="domain" description="AMP-binding enzyme C-terminal" evidence="2">
    <location>
        <begin position="426"/>
        <end position="501"/>
    </location>
</feature>
<sequence length="526" mass="58240">MQMNYQVLSQYLDVSAETQPESIAVIGNNSEISYAQLRNDALKIVTWLVEQNIQRGDRVMVWMANSPELIRCFWAVQYIGAVYVPIHPDTRAEKLAWISDDCAASLIITDAALESELALAGEQMRRLPTLLFNGPSERPCSQLTAILASNGAPALPGKRLSQDLAAIIYTSGSTGKPKGVMLTQLNMIAASQSVASYLHLVESDRIFCAIPLSFDYGLHQVIMSALIGATLIIETSFAQPLFALHRLVKQQATVFPLVPTMLSLIVPLARRFDFSSLRLITNTAAALNPADIDKIGEIFSQAQLFSMYGLTECHRCTYLEPAMLETRKQSVGKAIPNTEMWVVDPQGRAHRRNATGELVIRGATVMLGYWNNPEKTDEKLKPGPLPGERVLYTGDICRLDEEGYLYFVSRLDDVLNVCGEKVAPREVESVLAGFYNVSQVAVIGLPHPVYGDEIVAWIEIASAATTHHQQIKEWCKTRMEAYMVPHRFYFTQHLPKNSNSKIDRLALKALSLDPPDSTISSGVKNG</sequence>
<feature type="domain" description="AMP-dependent synthetase/ligase" evidence="1">
    <location>
        <begin position="13"/>
        <end position="370"/>
    </location>
</feature>
<dbReference type="AlphaFoldDB" id="A0A2I5TDC5"/>
<name>A0A2I5TDC5_SERS3</name>
<dbReference type="InterPro" id="IPR025110">
    <property type="entry name" value="AMP-bd_C"/>
</dbReference>
<dbReference type="EMBL" id="CP025085">
    <property type="protein sequence ID" value="AUH02566.1"/>
    <property type="molecule type" value="Genomic_DNA"/>
</dbReference>
<evidence type="ECO:0000259" key="1">
    <source>
        <dbReference type="Pfam" id="PF00501"/>
    </source>
</evidence>
<dbReference type="Gene3D" id="3.40.50.12780">
    <property type="entry name" value="N-terminal domain of ligase-like"/>
    <property type="match status" value="1"/>
</dbReference>
<dbReference type="PROSITE" id="PS00455">
    <property type="entry name" value="AMP_BINDING"/>
    <property type="match status" value="1"/>
</dbReference>